<feature type="compositionally biased region" description="Basic and acidic residues" evidence="1">
    <location>
        <begin position="1"/>
        <end position="11"/>
    </location>
</feature>
<feature type="region of interest" description="Disordered" evidence="1">
    <location>
        <begin position="605"/>
        <end position="665"/>
    </location>
</feature>
<feature type="region of interest" description="Disordered" evidence="1">
    <location>
        <begin position="739"/>
        <end position="762"/>
    </location>
</feature>
<dbReference type="EMBL" id="BKCJ010001035">
    <property type="protein sequence ID" value="GEU38292.1"/>
    <property type="molecule type" value="Genomic_DNA"/>
</dbReference>
<protein>
    <recommendedName>
        <fullName evidence="3">Ulp1 protease family, C-terminal catalytic domain-containing protein</fullName>
    </recommendedName>
</protein>
<dbReference type="SUPFAM" id="SSF54001">
    <property type="entry name" value="Cysteine proteinases"/>
    <property type="match status" value="1"/>
</dbReference>
<dbReference type="AlphaFoldDB" id="A0A6L2JNS6"/>
<gene>
    <name evidence="2" type="ORF">Tci_010270</name>
</gene>
<evidence type="ECO:0008006" key="3">
    <source>
        <dbReference type="Google" id="ProtNLM"/>
    </source>
</evidence>
<feature type="compositionally biased region" description="Acidic residues" evidence="1">
    <location>
        <begin position="605"/>
        <end position="645"/>
    </location>
</feature>
<dbReference type="InterPro" id="IPR038765">
    <property type="entry name" value="Papain-like_cys_pep_sf"/>
</dbReference>
<evidence type="ECO:0000313" key="2">
    <source>
        <dbReference type="EMBL" id="GEU38292.1"/>
    </source>
</evidence>
<reference evidence="2" key="1">
    <citation type="journal article" date="2019" name="Sci. Rep.">
        <title>Draft genome of Tanacetum cinerariifolium, the natural source of mosquito coil.</title>
        <authorList>
            <person name="Yamashiro T."/>
            <person name="Shiraishi A."/>
            <person name="Satake H."/>
            <person name="Nakayama K."/>
        </authorList>
    </citation>
    <scope>NUCLEOTIDE SEQUENCE</scope>
</reference>
<feature type="compositionally biased region" description="Polar residues" evidence="1">
    <location>
        <begin position="38"/>
        <end position="53"/>
    </location>
</feature>
<feature type="region of interest" description="Disordered" evidence="1">
    <location>
        <begin position="1"/>
        <end position="59"/>
    </location>
</feature>
<name>A0A6L2JNS6_TANCI</name>
<comment type="caution">
    <text evidence="2">The sequence shown here is derived from an EMBL/GenBank/DDBJ whole genome shotgun (WGS) entry which is preliminary data.</text>
</comment>
<evidence type="ECO:0000256" key="1">
    <source>
        <dbReference type="SAM" id="MobiDB-lite"/>
    </source>
</evidence>
<organism evidence="2">
    <name type="scientific">Tanacetum cinerariifolium</name>
    <name type="common">Dalmatian daisy</name>
    <name type="synonym">Chrysanthemum cinerariifolium</name>
    <dbReference type="NCBI Taxonomy" id="118510"/>
    <lineage>
        <taxon>Eukaryota</taxon>
        <taxon>Viridiplantae</taxon>
        <taxon>Streptophyta</taxon>
        <taxon>Embryophyta</taxon>
        <taxon>Tracheophyta</taxon>
        <taxon>Spermatophyta</taxon>
        <taxon>Magnoliopsida</taxon>
        <taxon>eudicotyledons</taxon>
        <taxon>Gunneridae</taxon>
        <taxon>Pentapetalae</taxon>
        <taxon>asterids</taxon>
        <taxon>campanulids</taxon>
        <taxon>Asterales</taxon>
        <taxon>Asteraceae</taxon>
        <taxon>Asteroideae</taxon>
        <taxon>Anthemideae</taxon>
        <taxon>Anthemidinae</taxon>
        <taxon>Tanacetum</taxon>
    </lineage>
</organism>
<accession>A0A6L2JNS6</accession>
<proteinExistence type="predicted"/>
<sequence>MDIRDEIKLSKGDMLSDPDENKHRNKLHGVKAIDHVSSIKSKSKVTGKSNSPKSGWVPMSERVLSPQPVTQYNPIIGELRKESEKAAVVKENFVVSKSKVAAVVSEKSNVVKESVVKSIEKSTVVKERDVTSKVGKSNVSAVVSEKSAVDEKDNLKVSKVSGESNKAAVVAPVIEKVSVVTESDKETKPIVVADVKAPVVAVVESVVEKDNPKVTSKVSDESVKAPVVKESVKVPVVKKSVKASSVVTDKPSSVVADKVDVVVKKSVNASSVVADKPSIADKASDALKNKPTGKSKKPVVEILVLRLSKQEENPEFKAKVNVKRKMILSKEDDRKKKLKGKSKKDVYDSELETDVVDYSSDEADRKRKKLKIKAGLKRKRSGLDSSDYSELDTKSIKRLISKLEKKGNKKLTKKVKKEEFEEEIVSKKGKKKEKQLTPKEAAHEEYLSSFPSFHARTTPCSLFSAIKNSRVDILRFFTDIGFSFLHNVSIDHLPSKLGWFVVSKFKSHMLSFDSGDKNEVTPSKIHDMLGVPFGGYSLFDLDEREADNEFDLIKKDEEKLSLICAERVMLEDYMRKASLKCPGDGKFVALREKYVNLFKHPISFEDDGNGDNVGDDDDENGDDDGGNVDNDVNDCDGYGDEEDVNEGDKDPNGSNPSFGFSKISLEDFGNDSGLAEKDKVVEGNPTEQGTVVKGNQAEECEIMSTPENFTQWLEKIMDLVGEGDLFGDNSATLEAMNQEITPKKLPTQKASPSPQKRDVKPSSYPLSLYMNKKTNVVSKITRLEFILGNSLFAMQGDKIENVFEAHFGKFIVYGLAPGLWLDANVIDCWVTVLNHEESFRAAESKSKHFFQPVVFLTKTTAMTILDNSPKTYDSKYKEVYDLLYGHIRHTHVVKVKHTIPKLKWKTKEDFHDCGIFTMLHMENFNGGPALNLDCGLPVESQLHRDMLRRLRFKFVTKILLHEINVHTGKMLELAKEFDKTDPVEKMAIIVDAFKKREERDCI</sequence>